<name>A0A2P2P9Y2_RHIMU</name>
<keyword evidence="1" id="KW-0812">Transmembrane</keyword>
<dbReference type="AlphaFoldDB" id="A0A2P2P9Y2"/>
<keyword evidence="1" id="KW-0472">Membrane</keyword>
<organism evidence="2">
    <name type="scientific">Rhizophora mucronata</name>
    <name type="common">Asiatic mangrove</name>
    <dbReference type="NCBI Taxonomy" id="61149"/>
    <lineage>
        <taxon>Eukaryota</taxon>
        <taxon>Viridiplantae</taxon>
        <taxon>Streptophyta</taxon>
        <taxon>Embryophyta</taxon>
        <taxon>Tracheophyta</taxon>
        <taxon>Spermatophyta</taxon>
        <taxon>Magnoliopsida</taxon>
        <taxon>eudicotyledons</taxon>
        <taxon>Gunneridae</taxon>
        <taxon>Pentapetalae</taxon>
        <taxon>rosids</taxon>
        <taxon>fabids</taxon>
        <taxon>Malpighiales</taxon>
        <taxon>Rhizophoraceae</taxon>
        <taxon>Rhizophora</taxon>
    </lineage>
</organism>
<feature type="transmembrane region" description="Helical" evidence="1">
    <location>
        <begin position="21"/>
        <end position="45"/>
    </location>
</feature>
<protein>
    <submittedName>
        <fullName evidence="2">Uncharacterized protein</fullName>
    </submittedName>
</protein>
<accession>A0A2P2P9Y2</accession>
<sequence length="58" mass="6586">MYYIKHVMNMVLQVKFQASCDIYLVIMCSSSTDFVGYLGIFLMVLCIQPPCGCTDFFG</sequence>
<evidence type="ECO:0000256" key="1">
    <source>
        <dbReference type="SAM" id="Phobius"/>
    </source>
</evidence>
<keyword evidence="1" id="KW-1133">Transmembrane helix</keyword>
<proteinExistence type="predicted"/>
<evidence type="ECO:0000313" key="2">
    <source>
        <dbReference type="EMBL" id="MBX51564.1"/>
    </source>
</evidence>
<dbReference type="EMBL" id="GGEC01071080">
    <property type="protein sequence ID" value="MBX51564.1"/>
    <property type="molecule type" value="Transcribed_RNA"/>
</dbReference>
<reference evidence="2" key="1">
    <citation type="submission" date="2018-02" db="EMBL/GenBank/DDBJ databases">
        <title>Rhizophora mucronata_Transcriptome.</title>
        <authorList>
            <person name="Meera S.P."/>
            <person name="Sreeshan A."/>
            <person name="Augustine A."/>
        </authorList>
    </citation>
    <scope>NUCLEOTIDE SEQUENCE</scope>
    <source>
        <tissue evidence="2">Leaf</tissue>
    </source>
</reference>